<dbReference type="Proteomes" id="UP001189429">
    <property type="component" value="Unassembled WGS sequence"/>
</dbReference>
<comment type="caution">
    <text evidence="1">The sequence shown here is derived from an EMBL/GenBank/DDBJ whole genome shotgun (WGS) entry which is preliminary data.</text>
</comment>
<evidence type="ECO:0000313" key="1">
    <source>
        <dbReference type="EMBL" id="CAK0902888.1"/>
    </source>
</evidence>
<protein>
    <submittedName>
        <fullName evidence="1">Uncharacterized protein</fullName>
    </submittedName>
</protein>
<proteinExistence type="predicted"/>
<dbReference type="EMBL" id="CAUYUJ010021133">
    <property type="protein sequence ID" value="CAK0902888.1"/>
    <property type="molecule type" value="Genomic_DNA"/>
</dbReference>
<gene>
    <name evidence="1" type="ORF">PCOR1329_LOCUS79353</name>
</gene>
<name>A0ABN9XW46_9DINO</name>
<accession>A0ABN9XW46</accession>
<sequence>MEEHQAARGRLQRTTLQVEHMKRWTARVGQLLSSIEEPAEVRGHGDLRGFFDKLQATIEKFTRKVGQQIADGKLTRKVLMNEFSKEYARQNEMLADPNFI</sequence>
<evidence type="ECO:0000313" key="2">
    <source>
        <dbReference type="Proteomes" id="UP001189429"/>
    </source>
</evidence>
<keyword evidence="2" id="KW-1185">Reference proteome</keyword>
<reference evidence="1" key="1">
    <citation type="submission" date="2023-10" db="EMBL/GenBank/DDBJ databases">
        <authorList>
            <person name="Chen Y."/>
            <person name="Shah S."/>
            <person name="Dougan E. K."/>
            <person name="Thang M."/>
            <person name="Chan C."/>
        </authorList>
    </citation>
    <scope>NUCLEOTIDE SEQUENCE [LARGE SCALE GENOMIC DNA]</scope>
</reference>
<feature type="non-terminal residue" evidence="1">
    <location>
        <position position="100"/>
    </location>
</feature>
<organism evidence="1 2">
    <name type="scientific">Prorocentrum cordatum</name>
    <dbReference type="NCBI Taxonomy" id="2364126"/>
    <lineage>
        <taxon>Eukaryota</taxon>
        <taxon>Sar</taxon>
        <taxon>Alveolata</taxon>
        <taxon>Dinophyceae</taxon>
        <taxon>Prorocentrales</taxon>
        <taxon>Prorocentraceae</taxon>
        <taxon>Prorocentrum</taxon>
    </lineage>
</organism>